<reference evidence="2 3" key="1">
    <citation type="submission" date="2021-08" db="EMBL/GenBank/DDBJ databases">
        <authorList>
            <person name="Peeters C."/>
        </authorList>
    </citation>
    <scope>NUCLEOTIDE SEQUENCE [LARGE SCALE GENOMIC DNA]</scope>
    <source>
        <strain evidence="2 3">LMG 32289</strain>
    </source>
</reference>
<protein>
    <recommendedName>
        <fullName evidence="1">Zinc finger CGNR domain-containing protein</fullName>
    </recommendedName>
</protein>
<feature type="domain" description="Zinc finger CGNR" evidence="1">
    <location>
        <begin position="160"/>
        <end position="196"/>
    </location>
</feature>
<dbReference type="Gene3D" id="1.10.3300.10">
    <property type="entry name" value="Jann2411-like domain"/>
    <property type="match status" value="1"/>
</dbReference>
<dbReference type="RefSeq" id="WP_223989506.1">
    <property type="nucleotide sequence ID" value="NZ_CAJZAG010000005.1"/>
</dbReference>
<dbReference type="Pfam" id="PF07336">
    <property type="entry name" value="ABATE"/>
    <property type="match status" value="1"/>
</dbReference>
<dbReference type="Pfam" id="PF11706">
    <property type="entry name" value="zf-CGNR"/>
    <property type="match status" value="1"/>
</dbReference>
<dbReference type="InterPro" id="IPR021005">
    <property type="entry name" value="Znf_CGNR"/>
</dbReference>
<accession>A0ABM8X265</accession>
<evidence type="ECO:0000259" key="1">
    <source>
        <dbReference type="Pfam" id="PF11706"/>
    </source>
</evidence>
<dbReference type="InterPro" id="IPR010852">
    <property type="entry name" value="ABATE"/>
</dbReference>
<sequence length="210" mass="23297">MNSRPSPLLIGNATALDFLNTVVSLPGMTIDFLETGASLLSWMTEARVIDAGRAEEIRRACSDQELDKAAAEAQALREWFRGFVMARKGRKVMGYDLAALQPLNDVLRMDDSFTRLIPGTRTPGYPYQLEMVRRNSAHAGLLITLAETLARFVCADAMERTKSCEGSGCTLVFEDRTLTRTRRWCSMSLCGPAAHADHQPEPRALRSSAW</sequence>
<proteinExistence type="predicted"/>
<evidence type="ECO:0000313" key="2">
    <source>
        <dbReference type="EMBL" id="CAG9173977.1"/>
    </source>
</evidence>
<organism evidence="2 3">
    <name type="scientific">Cupriavidus pampae</name>
    <dbReference type="NCBI Taxonomy" id="659251"/>
    <lineage>
        <taxon>Bacteria</taxon>
        <taxon>Pseudomonadati</taxon>
        <taxon>Pseudomonadota</taxon>
        <taxon>Betaproteobacteria</taxon>
        <taxon>Burkholderiales</taxon>
        <taxon>Burkholderiaceae</taxon>
        <taxon>Cupriavidus</taxon>
    </lineage>
</organism>
<comment type="caution">
    <text evidence="2">The sequence shown here is derived from an EMBL/GenBank/DDBJ whole genome shotgun (WGS) entry which is preliminary data.</text>
</comment>
<gene>
    <name evidence="2" type="ORF">LMG32289_03011</name>
</gene>
<dbReference type="InterPro" id="IPR023286">
    <property type="entry name" value="ABATE_dom_sf"/>
</dbReference>
<evidence type="ECO:0000313" key="3">
    <source>
        <dbReference type="Proteomes" id="UP000706525"/>
    </source>
</evidence>
<dbReference type="Proteomes" id="UP000706525">
    <property type="component" value="Unassembled WGS sequence"/>
</dbReference>
<dbReference type="EMBL" id="CAJZAG010000005">
    <property type="protein sequence ID" value="CAG9173977.1"/>
    <property type="molecule type" value="Genomic_DNA"/>
</dbReference>
<dbReference type="PANTHER" id="PTHR35525">
    <property type="entry name" value="BLL6575 PROTEIN"/>
    <property type="match status" value="1"/>
</dbReference>
<dbReference type="PANTHER" id="PTHR35525:SF3">
    <property type="entry name" value="BLL6575 PROTEIN"/>
    <property type="match status" value="1"/>
</dbReference>
<keyword evidence="3" id="KW-1185">Reference proteome</keyword>
<name>A0ABM8X265_9BURK</name>
<dbReference type="SUPFAM" id="SSF160904">
    <property type="entry name" value="Jann2411-like"/>
    <property type="match status" value="1"/>
</dbReference>